<organism evidence="1 2">
    <name type="scientific">Symbiodinium natans</name>
    <dbReference type="NCBI Taxonomy" id="878477"/>
    <lineage>
        <taxon>Eukaryota</taxon>
        <taxon>Sar</taxon>
        <taxon>Alveolata</taxon>
        <taxon>Dinophyceae</taxon>
        <taxon>Suessiales</taxon>
        <taxon>Symbiodiniaceae</taxon>
        <taxon>Symbiodinium</taxon>
    </lineage>
</organism>
<dbReference type="OrthoDB" id="436883at2759"/>
<evidence type="ECO:0008006" key="3">
    <source>
        <dbReference type="Google" id="ProtNLM"/>
    </source>
</evidence>
<evidence type="ECO:0000313" key="2">
    <source>
        <dbReference type="Proteomes" id="UP000604046"/>
    </source>
</evidence>
<dbReference type="AlphaFoldDB" id="A0A812K0L8"/>
<dbReference type="Pfam" id="PF10563">
    <property type="entry name" value="CA_like"/>
    <property type="match status" value="1"/>
</dbReference>
<protein>
    <recommendedName>
        <fullName evidence="3">Carbonic anhydrase</fullName>
    </recommendedName>
</protein>
<name>A0A812K0L8_9DINO</name>
<dbReference type="InterPro" id="IPR018883">
    <property type="entry name" value="Delta_CA"/>
</dbReference>
<evidence type="ECO:0000313" key="1">
    <source>
        <dbReference type="EMBL" id="CAE7217860.1"/>
    </source>
</evidence>
<dbReference type="Proteomes" id="UP000604046">
    <property type="component" value="Unassembled WGS sequence"/>
</dbReference>
<accession>A0A812K0L8</accession>
<reference evidence="1" key="1">
    <citation type="submission" date="2021-02" db="EMBL/GenBank/DDBJ databases">
        <authorList>
            <person name="Dougan E. K."/>
            <person name="Rhodes N."/>
            <person name="Thang M."/>
            <person name="Chan C."/>
        </authorList>
    </citation>
    <scope>NUCLEOTIDE SEQUENCE</scope>
</reference>
<sequence>MPARYEPLDGGSIKEFIQVNLHWHLGAEHYSKGEYDIPVGKHRRHRPGPPKWDGQPLVPEVQPGFFCNLRGYDDHLKPYHFKHCEDAQVGYTYEFHWVFSSAGPLSNEFRLYSGLDQAFNRSSNPMAIVRGQVCRIINDETLKTEHEVERDYDNFVEQWRAPDLGNAVRYVGSTTGPSFDNKVCSPVAVNWHVDTKCCTLTAQALDRTCQKMKEMGMTADLRPHGSRELVDRQFSSMLAYPLSEPEY</sequence>
<gene>
    <name evidence="1" type="ORF">SNAT2548_LOCUS7782</name>
</gene>
<dbReference type="EMBL" id="CAJNDS010000557">
    <property type="protein sequence ID" value="CAE7217860.1"/>
    <property type="molecule type" value="Genomic_DNA"/>
</dbReference>
<comment type="caution">
    <text evidence="1">The sequence shown here is derived from an EMBL/GenBank/DDBJ whole genome shotgun (WGS) entry which is preliminary data.</text>
</comment>
<keyword evidence="2" id="KW-1185">Reference proteome</keyword>
<proteinExistence type="predicted"/>